<dbReference type="RefSeq" id="WP_345464185.1">
    <property type="nucleotide sequence ID" value="NZ_BAABRP010000005.1"/>
</dbReference>
<name>A0ABP9W6W5_9DEIO</name>
<evidence type="ECO:0000313" key="1">
    <source>
        <dbReference type="EMBL" id="GAA5513099.1"/>
    </source>
</evidence>
<reference evidence="1 2" key="1">
    <citation type="submission" date="2024-02" db="EMBL/GenBank/DDBJ databases">
        <title>Deinococcus carri NBRC 110142.</title>
        <authorList>
            <person name="Ichikawa N."/>
            <person name="Katano-Makiyama Y."/>
            <person name="Hidaka K."/>
        </authorList>
    </citation>
    <scope>NUCLEOTIDE SEQUENCE [LARGE SCALE GENOMIC DNA]</scope>
    <source>
        <strain evidence="1 2">NBRC 110142</strain>
    </source>
</reference>
<sequence length="99" mass="10411">MPEALCREILRSAYATDGEALDELARRLGAATWSGLTAGLTFHEEGTGGGMGQLTAELPGGQRLLITDGEAGVPIGDDRFLLVVVDEDEQELHSVSVGE</sequence>
<dbReference type="EMBL" id="BAABRP010000005">
    <property type="protein sequence ID" value="GAA5513099.1"/>
    <property type="molecule type" value="Genomic_DNA"/>
</dbReference>
<comment type="caution">
    <text evidence="1">The sequence shown here is derived from an EMBL/GenBank/DDBJ whole genome shotgun (WGS) entry which is preliminary data.</text>
</comment>
<evidence type="ECO:0000313" key="2">
    <source>
        <dbReference type="Proteomes" id="UP001401887"/>
    </source>
</evidence>
<organism evidence="1 2">
    <name type="scientific">Deinococcus carri</name>
    <dbReference type="NCBI Taxonomy" id="1211323"/>
    <lineage>
        <taxon>Bacteria</taxon>
        <taxon>Thermotogati</taxon>
        <taxon>Deinococcota</taxon>
        <taxon>Deinococci</taxon>
        <taxon>Deinococcales</taxon>
        <taxon>Deinococcaceae</taxon>
        <taxon>Deinococcus</taxon>
    </lineage>
</organism>
<proteinExistence type="predicted"/>
<gene>
    <name evidence="1" type="ORF">Dcar01_01825</name>
</gene>
<accession>A0ABP9W6W5</accession>
<keyword evidence="2" id="KW-1185">Reference proteome</keyword>
<dbReference type="Proteomes" id="UP001401887">
    <property type="component" value="Unassembled WGS sequence"/>
</dbReference>
<protein>
    <submittedName>
        <fullName evidence="1">Uncharacterized protein</fullName>
    </submittedName>
</protein>